<evidence type="ECO:0000256" key="1">
    <source>
        <dbReference type="ARBA" id="ARBA00022801"/>
    </source>
</evidence>
<dbReference type="InterPro" id="IPR044094">
    <property type="entry name" value="AtsA-like_MBL-fold"/>
</dbReference>
<organism evidence="3 4">
    <name type="scientific">Kordiimonas pumila</name>
    <dbReference type="NCBI Taxonomy" id="2161677"/>
    <lineage>
        <taxon>Bacteria</taxon>
        <taxon>Pseudomonadati</taxon>
        <taxon>Pseudomonadota</taxon>
        <taxon>Alphaproteobacteria</taxon>
        <taxon>Kordiimonadales</taxon>
        <taxon>Kordiimonadaceae</taxon>
        <taxon>Kordiimonas</taxon>
    </lineage>
</organism>
<evidence type="ECO:0000313" key="3">
    <source>
        <dbReference type="EMBL" id="MFC3050491.1"/>
    </source>
</evidence>
<dbReference type="Pfam" id="PF23023">
    <property type="entry name" value="Anti-Pycsar_Apyc1"/>
    <property type="match status" value="1"/>
</dbReference>
<proteinExistence type="predicted"/>
<dbReference type="PANTHER" id="PTHR46018:SF2">
    <property type="entry name" value="ZINC PHOSPHODIESTERASE ELAC PROTEIN 1"/>
    <property type="match status" value="1"/>
</dbReference>
<dbReference type="InterPro" id="IPR001279">
    <property type="entry name" value="Metallo-B-lactamas"/>
</dbReference>
<dbReference type="InterPro" id="IPR036866">
    <property type="entry name" value="RibonucZ/Hydroxyglut_hydro"/>
</dbReference>
<accession>A0ABV7D028</accession>
<dbReference type="EMBL" id="JBHRSL010000001">
    <property type="protein sequence ID" value="MFC3050491.1"/>
    <property type="molecule type" value="Genomic_DNA"/>
</dbReference>
<dbReference type="Proteomes" id="UP001595444">
    <property type="component" value="Unassembled WGS sequence"/>
</dbReference>
<feature type="domain" description="Metallo-beta-lactamase" evidence="2">
    <location>
        <begin position="51"/>
        <end position="254"/>
    </location>
</feature>
<dbReference type="RefSeq" id="WP_194214871.1">
    <property type="nucleotide sequence ID" value="NZ_CP061205.1"/>
</dbReference>
<name>A0ABV7D028_9PROT</name>
<reference evidence="4" key="1">
    <citation type="journal article" date="2019" name="Int. J. Syst. Evol. Microbiol.">
        <title>The Global Catalogue of Microorganisms (GCM) 10K type strain sequencing project: providing services to taxonomists for standard genome sequencing and annotation.</title>
        <authorList>
            <consortium name="The Broad Institute Genomics Platform"/>
            <consortium name="The Broad Institute Genome Sequencing Center for Infectious Disease"/>
            <person name="Wu L."/>
            <person name="Ma J."/>
        </authorList>
    </citation>
    <scope>NUCLEOTIDE SEQUENCE [LARGE SCALE GENOMIC DNA]</scope>
    <source>
        <strain evidence="4">KCTC 62164</strain>
    </source>
</reference>
<dbReference type="PANTHER" id="PTHR46018">
    <property type="entry name" value="ZINC PHOSPHODIESTERASE ELAC PROTEIN 1"/>
    <property type="match status" value="1"/>
</dbReference>
<gene>
    <name evidence="3" type="ORF">ACFOKA_01090</name>
</gene>
<keyword evidence="1" id="KW-0378">Hydrolase</keyword>
<keyword evidence="4" id="KW-1185">Reference proteome</keyword>
<protein>
    <submittedName>
        <fullName evidence="3">MBL fold metallo-hydrolase</fullName>
    </submittedName>
</protein>
<sequence length="324" mass="35237">MRVAFLVIFQVLAFLCCASGLLRVHAGEEEKAGLTLTILGSGTPVPSATQFGTAILVQAGDQALLFDCGRGCTTRLAEVDPALIPKVNHLFVTHLHSDHIVGIDDLWLNGWVQGRTAPLAIWGPEGTTEMMHNMAKTFQYDINKRYEDGVPATRSGLDDAFADITHNGTVYDNGGLRVIAFEVDHSTVKPAWGYRVEYKGKVVMISGDTTLTDSLYTYGKGADVIVQEVMSPALIAYLESHFKPEQVARIVGYHTTAGQAAKLFAQTRPRLAVYYHTRNDGAFAQTLLDETRKGYGGAVEVGYDLMQIIVGDTIIVQHAPDPAP</sequence>
<dbReference type="SUPFAM" id="SSF56281">
    <property type="entry name" value="Metallo-hydrolase/oxidoreductase"/>
    <property type="match status" value="1"/>
</dbReference>
<evidence type="ECO:0000259" key="2">
    <source>
        <dbReference type="SMART" id="SM00849"/>
    </source>
</evidence>
<dbReference type="Gene3D" id="3.60.15.10">
    <property type="entry name" value="Ribonuclease Z/Hydroxyacylglutathione hydrolase-like"/>
    <property type="match status" value="1"/>
</dbReference>
<dbReference type="CDD" id="cd07719">
    <property type="entry name" value="arylsulfatase_AtsA-like_MBL-fold"/>
    <property type="match status" value="1"/>
</dbReference>
<comment type="caution">
    <text evidence="3">The sequence shown here is derived from an EMBL/GenBank/DDBJ whole genome shotgun (WGS) entry which is preliminary data.</text>
</comment>
<dbReference type="SMART" id="SM00849">
    <property type="entry name" value="Lactamase_B"/>
    <property type="match status" value="1"/>
</dbReference>
<evidence type="ECO:0000313" key="4">
    <source>
        <dbReference type="Proteomes" id="UP001595444"/>
    </source>
</evidence>